<dbReference type="Proteomes" id="UP000469292">
    <property type="component" value="Unassembled WGS sequence"/>
</dbReference>
<keyword evidence="1" id="KW-0472">Membrane</keyword>
<feature type="transmembrane region" description="Helical" evidence="1">
    <location>
        <begin position="70"/>
        <end position="89"/>
    </location>
</feature>
<keyword evidence="1" id="KW-0812">Transmembrane</keyword>
<evidence type="ECO:0000313" key="2">
    <source>
        <dbReference type="EMBL" id="NEG69849.1"/>
    </source>
</evidence>
<organism evidence="2 3">
    <name type="scientific">Bifidobacterium choloepi</name>
    <dbReference type="NCBI Taxonomy" id="2614131"/>
    <lineage>
        <taxon>Bacteria</taxon>
        <taxon>Bacillati</taxon>
        <taxon>Actinomycetota</taxon>
        <taxon>Actinomycetes</taxon>
        <taxon>Bifidobacteriales</taxon>
        <taxon>Bifidobacteriaceae</taxon>
        <taxon>Bifidobacterium</taxon>
    </lineage>
</organism>
<dbReference type="EMBL" id="VYSG01000001">
    <property type="protein sequence ID" value="NEG69849.1"/>
    <property type="molecule type" value="Genomic_DNA"/>
</dbReference>
<reference evidence="2 3" key="1">
    <citation type="submission" date="2019-09" db="EMBL/GenBank/DDBJ databases">
        <title>Phylogenetic characterization of a novel taxon of the genus Bifidobacterium: Bifidobacterium choloepi sp. nov.</title>
        <authorList>
            <person name="Modesto M."/>
            <person name="Satti M."/>
        </authorList>
    </citation>
    <scope>NUCLEOTIDE SEQUENCE [LARGE SCALE GENOMIC DNA]</scope>
    <source>
        <strain evidence="2 3">BRDM6</strain>
    </source>
</reference>
<gene>
    <name evidence="2" type="ORF">F6S87_04370</name>
</gene>
<sequence>MKAFKAAVIGAGIGAVLWATLLVGGLLYAMFTTPGYVNQRTSALWGAVYFETIQHDTYADMVIGLGNVQVAYILLLTCILACTGVGLLVNHCHHKQFASNRSL</sequence>
<accession>A0A6I5N2H1</accession>
<name>A0A6I5N2H1_9BIFI</name>
<dbReference type="AlphaFoldDB" id="A0A6I5N2H1"/>
<protein>
    <submittedName>
        <fullName evidence="2">Uncharacterized protein</fullName>
    </submittedName>
</protein>
<keyword evidence="1" id="KW-1133">Transmembrane helix</keyword>
<keyword evidence="3" id="KW-1185">Reference proteome</keyword>
<evidence type="ECO:0000256" key="1">
    <source>
        <dbReference type="SAM" id="Phobius"/>
    </source>
</evidence>
<feature type="transmembrane region" description="Helical" evidence="1">
    <location>
        <begin position="7"/>
        <end position="31"/>
    </location>
</feature>
<evidence type="ECO:0000313" key="3">
    <source>
        <dbReference type="Proteomes" id="UP000469292"/>
    </source>
</evidence>
<proteinExistence type="predicted"/>
<comment type="caution">
    <text evidence="2">The sequence shown here is derived from an EMBL/GenBank/DDBJ whole genome shotgun (WGS) entry which is preliminary data.</text>
</comment>